<proteinExistence type="inferred from homology"/>
<dbReference type="NCBIfam" id="TIGR02227">
    <property type="entry name" value="sigpep_I_bact"/>
    <property type="match status" value="1"/>
</dbReference>
<evidence type="ECO:0000313" key="11">
    <source>
        <dbReference type="Proteomes" id="UP000230392"/>
    </source>
</evidence>
<dbReference type="GO" id="GO:0009003">
    <property type="term" value="F:signal peptidase activity"/>
    <property type="evidence" value="ECO:0007669"/>
    <property type="project" value="UniProtKB-EC"/>
</dbReference>
<dbReference type="Pfam" id="PF10502">
    <property type="entry name" value="Peptidase_S26"/>
    <property type="match status" value="1"/>
</dbReference>
<evidence type="ECO:0000256" key="3">
    <source>
        <dbReference type="ARBA" id="ARBA00013208"/>
    </source>
</evidence>
<dbReference type="Proteomes" id="UP000230392">
    <property type="component" value="Unassembled WGS sequence"/>
</dbReference>
<accession>A0A2G9YBP2</accession>
<dbReference type="GO" id="GO:0006465">
    <property type="term" value="P:signal peptide processing"/>
    <property type="evidence" value="ECO:0007669"/>
    <property type="project" value="InterPro"/>
</dbReference>
<comment type="caution">
    <text evidence="10">The sequence shown here is derived from an EMBL/GenBank/DDBJ whole genome shotgun (WGS) entry which is preliminary data.</text>
</comment>
<dbReference type="InterPro" id="IPR019533">
    <property type="entry name" value="Peptidase_S26"/>
</dbReference>
<keyword evidence="7" id="KW-1133">Transmembrane helix</keyword>
<evidence type="ECO:0000313" key="10">
    <source>
        <dbReference type="EMBL" id="PIP16592.1"/>
    </source>
</evidence>
<dbReference type="EC" id="3.4.21.89" evidence="3 7"/>
<feature type="transmembrane region" description="Helical" evidence="7">
    <location>
        <begin position="20"/>
        <end position="41"/>
    </location>
</feature>
<evidence type="ECO:0000256" key="8">
    <source>
        <dbReference type="RuleBase" id="RU362042"/>
    </source>
</evidence>
<dbReference type="PROSITE" id="PS00501">
    <property type="entry name" value="SPASE_I_1"/>
    <property type="match status" value="1"/>
</dbReference>
<feature type="active site" evidence="6">
    <location>
        <position position="47"/>
    </location>
</feature>
<evidence type="ECO:0000256" key="6">
    <source>
        <dbReference type="PIRSR" id="PIRSR600223-1"/>
    </source>
</evidence>
<keyword evidence="7" id="KW-0472">Membrane</keyword>
<name>A0A2G9YBP2_9BACT</name>
<dbReference type="EMBL" id="PCRF01000057">
    <property type="protein sequence ID" value="PIP16592.1"/>
    <property type="molecule type" value="Genomic_DNA"/>
</dbReference>
<sequence length="121" mass="14216">MQKDTGRKKKTWKEELWEWVKSLVIAFIMAMFIRTFFFQAFKIPSSSMHPTLQIGDHLIANKLIYRLREPKRGEIIIFRFPDNTKRDFVKRLVGLPGEKVEIFGGQIYINGKAVDDNRING</sequence>
<evidence type="ECO:0000256" key="5">
    <source>
        <dbReference type="ARBA" id="ARBA00022801"/>
    </source>
</evidence>
<dbReference type="PANTHER" id="PTHR43390:SF1">
    <property type="entry name" value="CHLOROPLAST PROCESSING PEPTIDASE"/>
    <property type="match status" value="1"/>
</dbReference>
<dbReference type="PANTHER" id="PTHR43390">
    <property type="entry name" value="SIGNAL PEPTIDASE I"/>
    <property type="match status" value="1"/>
</dbReference>
<keyword evidence="7" id="KW-0812">Transmembrane</keyword>
<gene>
    <name evidence="10" type="primary">lepB</name>
    <name evidence="10" type="ORF">COX46_01295</name>
</gene>
<evidence type="ECO:0000256" key="4">
    <source>
        <dbReference type="ARBA" id="ARBA00022670"/>
    </source>
</evidence>
<dbReference type="GO" id="GO:0016020">
    <property type="term" value="C:membrane"/>
    <property type="evidence" value="ECO:0007669"/>
    <property type="project" value="UniProtKB-SubCell"/>
</dbReference>
<keyword evidence="5 7" id="KW-0378">Hydrolase</keyword>
<feature type="active site" evidence="6">
    <location>
        <position position="90"/>
    </location>
</feature>
<comment type="similarity">
    <text evidence="2 8">Belongs to the peptidase S26 family.</text>
</comment>
<dbReference type="Gene3D" id="2.10.109.10">
    <property type="entry name" value="Umud Fragment, subunit A"/>
    <property type="match status" value="1"/>
</dbReference>
<evidence type="ECO:0000256" key="1">
    <source>
        <dbReference type="ARBA" id="ARBA00000677"/>
    </source>
</evidence>
<evidence type="ECO:0000259" key="9">
    <source>
        <dbReference type="Pfam" id="PF10502"/>
    </source>
</evidence>
<reference evidence="10 11" key="1">
    <citation type="submission" date="2017-09" db="EMBL/GenBank/DDBJ databases">
        <title>Depth-based differentiation of microbial function through sediment-hosted aquifers and enrichment of novel symbionts in the deep terrestrial subsurface.</title>
        <authorList>
            <person name="Probst A.J."/>
            <person name="Ladd B."/>
            <person name="Jarett J.K."/>
            <person name="Geller-Mcgrath D.E."/>
            <person name="Sieber C.M."/>
            <person name="Emerson J.B."/>
            <person name="Anantharaman K."/>
            <person name="Thomas B.C."/>
            <person name="Malmstrom R."/>
            <person name="Stieglmeier M."/>
            <person name="Klingl A."/>
            <person name="Woyke T."/>
            <person name="Ryan C.M."/>
            <person name="Banfield J.F."/>
        </authorList>
    </citation>
    <scope>NUCLEOTIDE SEQUENCE [LARGE SCALE GENOMIC DNA]</scope>
    <source>
        <strain evidence="10">CG23_combo_of_CG06-09_8_20_14_all_48_7</strain>
    </source>
</reference>
<comment type="subcellular location">
    <subcellularLocation>
        <location evidence="8">Membrane</location>
        <topology evidence="8">Single-pass type II membrane protein</topology>
    </subcellularLocation>
</comment>
<dbReference type="GO" id="GO:0004252">
    <property type="term" value="F:serine-type endopeptidase activity"/>
    <property type="evidence" value="ECO:0007669"/>
    <property type="project" value="InterPro"/>
</dbReference>
<protein>
    <recommendedName>
        <fullName evidence="3 7">Signal peptidase I</fullName>
        <ecNumber evidence="3 7">3.4.21.89</ecNumber>
    </recommendedName>
</protein>
<evidence type="ECO:0000256" key="7">
    <source>
        <dbReference type="RuleBase" id="RU003993"/>
    </source>
</evidence>
<dbReference type="SUPFAM" id="SSF51306">
    <property type="entry name" value="LexA/Signal peptidase"/>
    <property type="match status" value="1"/>
</dbReference>
<feature type="non-terminal residue" evidence="10">
    <location>
        <position position="121"/>
    </location>
</feature>
<evidence type="ECO:0000256" key="2">
    <source>
        <dbReference type="ARBA" id="ARBA00009370"/>
    </source>
</evidence>
<feature type="domain" description="Peptidase S26" evidence="9">
    <location>
        <begin position="16"/>
        <end position="119"/>
    </location>
</feature>
<dbReference type="InterPro" id="IPR036286">
    <property type="entry name" value="LexA/Signal_pep-like_sf"/>
</dbReference>
<comment type="catalytic activity">
    <reaction evidence="1 7">
        <text>Cleavage of hydrophobic, N-terminal signal or leader sequences from secreted and periplasmic proteins.</text>
        <dbReference type="EC" id="3.4.21.89"/>
    </reaction>
</comment>
<dbReference type="PRINTS" id="PR00727">
    <property type="entry name" value="LEADERPTASE"/>
</dbReference>
<keyword evidence="4 7" id="KW-0645">Protease</keyword>
<dbReference type="InterPro" id="IPR019757">
    <property type="entry name" value="Pept_S26A_signal_pept_1_Lys-AS"/>
</dbReference>
<dbReference type="PROSITE" id="PS00760">
    <property type="entry name" value="SPASE_I_2"/>
    <property type="match status" value="1"/>
</dbReference>
<dbReference type="CDD" id="cd06530">
    <property type="entry name" value="S26_SPase_I"/>
    <property type="match status" value="1"/>
</dbReference>
<dbReference type="InterPro" id="IPR000223">
    <property type="entry name" value="Pept_S26A_signal_pept_1"/>
</dbReference>
<dbReference type="InterPro" id="IPR019756">
    <property type="entry name" value="Pept_S26A_signal_pept_1_Ser-AS"/>
</dbReference>
<organism evidence="10 11">
    <name type="scientific">bacterium (Candidatus Ratteibacteria) CG23_combo_of_CG06-09_8_20_14_all_48_7</name>
    <dbReference type="NCBI Taxonomy" id="2014292"/>
    <lineage>
        <taxon>Bacteria</taxon>
        <taxon>Candidatus Ratteibacteria</taxon>
    </lineage>
</organism>
<dbReference type="AlphaFoldDB" id="A0A2G9YBP2"/>